<dbReference type="OrthoDB" id="10180106at2759"/>
<gene>
    <name evidence="5" type="ORF">FNK824_LOCUS26729</name>
    <name evidence="4" type="ORF">OTI717_LOCUS27527</name>
    <name evidence="2" type="ORF">RFH988_LOCUS27295</name>
    <name evidence="3" type="ORF">SEV965_LOCUS27044</name>
</gene>
<dbReference type="EMBL" id="CAJOAX010006178">
    <property type="protein sequence ID" value="CAF3972791.1"/>
    <property type="molecule type" value="Genomic_DNA"/>
</dbReference>
<evidence type="ECO:0000313" key="2">
    <source>
        <dbReference type="EMBL" id="CAF1253427.1"/>
    </source>
</evidence>
<dbReference type="EMBL" id="CAJNOO010002286">
    <property type="protein sequence ID" value="CAF1253427.1"/>
    <property type="molecule type" value="Genomic_DNA"/>
</dbReference>
<dbReference type="Proteomes" id="UP000663823">
    <property type="component" value="Unassembled WGS sequence"/>
</dbReference>
<sequence length="99" mass="11612">MIEFCLKSFLSTNSWLHAGVGIERAIIVQFGVQFNKKRNPLEQRTWYVVNYPSSFLKIYDTTTTMFHFLIPFLINIISAVIIIKTARMKSLVMHTTNYY</sequence>
<feature type="transmembrane region" description="Helical" evidence="1">
    <location>
        <begin position="65"/>
        <end position="83"/>
    </location>
</feature>
<organism evidence="5 6">
    <name type="scientific">Rotaria sordida</name>
    <dbReference type="NCBI Taxonomy" id="392033"/>
    <lineage>
        <taxon>Eukaryota</taxon>
        <taxon>Metazoa</taxon>
        <taxon>Spiralia</taxon>
        <taxon>Gnathifera</taxon>
        <taxon>Rotifera</taxon>
        <taxon>Eurotatoria</taxon>
        <taxon>Bdelloidea</taxon>
        <taxon>Philodinida</taxon>
        <taxon>Philodinidae</taxon>
        <taxon>Rotaria</taxon>
    </lineage>
</organism>
<evidence type="ECO:0000313" key="3">
    <source>
        <dbReference type="EMBL" id="CAF1315808.1"/>
    </source>
</evidence>
<dbReference type="Proteomes" id="UP000663874">
    <property type="component" value="Unassembled WGS sequence"/>
</dbReference>
<proteinExistence type="predicted"/>
<evidence type="ECO:0000313" key="6">
    <source>
        <dbReference type="Proteomes" id="UP000663874"/>
    </source>
</evidence>
<dbReference type="EMBL" id="CAJNOU010002378">
    <property type="protein sequence ID" value="CAF1315808.1"/>
    <property type="molecule type" value="Genomic_DNA"/>
</dbReference>
<dbReference type="AlphaFoldDB" id="A0A819PXC9"/>
<accession>A0A819PXC9</accession>
<keyword evidence="1" id="KW-0812">Transmembrane</keyword>
<dbReference type="EMBL" id="CAJOBE010006713">
    <property type="protein sequence ID" value="CAF4015029.1"/>
    <property type="molecule type" value="Genomic_DNA"/>
</dbReference>
<keyword evidence="1" id="KW-0472">Membrane</keyword>
<protein>
    <submittedName>
        <fullName evidence="5">Uncharacterized protein</fullName>
    </submittedName>
</protein>
<keyword evidence="1" id="KW-1133">Transmembrane helix</keyword>
<reference evidence="5" key="1">
    <citation type="submission" date="2021-02" db="EMBL/GenBank/DDBJ databases">
        <authorList>
            <person name="Nowell W R."/>
        </authorList>
    </citation>
    <scope>NUCLEOTIDE SEQUENCE</scope>
</reference>
<dbReference type="SUPFAM" id="SSF81321">
    <property type="entry name" value="Family A G protein-coupled receptor-like"/>
    <property type="match status" value="1"/>
</dbReference>
<evidence type="ECO:0000313" key="5">
    <source>
        <dbReference type="EMBL" id="CAF4015029.1"/>
    </source>
</evidence>
<name>A0A819PXC9_9BILA</name>
<dbReference type="Proteomes" id="UP000663882">
    <property type="component" value="Unassembled WGS sequence"/>
</dbReference>
<evidence type="ECO:0000256" key="1">
    <source>
        <dbReference type="SAM" id="Phobius"/>
    </source>
</evidence>
<evidence type="ECO:0000313" key="4">
    <source>
        <dbReference type="EMBL" id="CAF3972791.1"/>
    </source>
</evidence>
<dbReference type="Proteomes" id="UP000663889">
    <property type="component" value="Unassembled WGS sequence"/>
</dbReference>
<comment type="caution">
    <text evidence="5">The sequence shown here is derived from an EMBL/GenBank/DDBJ whole genome shotgun (WGS) entry which is preliminary data.</text>
</comment>